<feature type="transmembrane region" description="Helical" evidence="1">
    <location>
        <begin position="12"/>
        <end position="32"/>
    </location>
</feature>
<keyword evidence="1" id="KW-1133">Transmembrane helix</keyword>
<reference evidence="2 3" key="1">
    <citation type="submission" date="2018-07" db="EMBL/GenBank/DDBJ databases">
        <title>Genomic Encyclopedia of Type Strains, Phase IV (KMG-IV): sequencing the most valuable type-strain genomes for metagenomic binning, comparative biology and taxonomic classification.</title>
        <authorList>
            <person name="Goeker M."/>
        </authorList>
    </citation>
    <scope>NUCLEOTIDE SEQUENCE [LARGE SCALE GENOMIC DNA]</scope>
    <source>
        <strain evidence="2 3">DSM 4134</strain>
    </source>
</reference>
<keyword evidence="1" id="KW-0812">Transmembrane</keyword>
<accession>A0A3D9L5B4</accession>
<keyword evidence="3" id="KW-1185">Reference proteome</keyword>
<proteinExistence type="predicted"/>
<evidence type="ECO:0000313" key="3">
    <source>
        <dbReference type="Proteomes" id="UP000256779"/>
    </source>
</evidence>
<gene>
    <name evidence="2" type="ORF">C7460_10567</name>
</gene>
<feature type="transmembrane region" description="Helical" evidence="1">
    <location>
        <begin position="60"/>
        <end position="78"/>
    </location>
</feature>
<evidence type="ECO:0000313" key="2">
    <source>
        <dbReference type="EMBL" id="REE00446.1"/>
    </source>
</evidence>
<dbReference type="EMBL" id="QREG01000005">
    <property type="protein sequence ID" value="REE00446.1"/>
    <property type="molecule type" value="Genomic_DNA"/>
</dbReference>
<dbReference type="Proteomes" id="UP000256779">
    <property type="component" value="Unassembled WGS sequence"/>
</dbReference>
<keyword evidence="1" id="KW-0472">Membrane</keyword>
<name>A0A3D9L5B4_MARFU</name>
<feature type="transmembrane region" description="Helical" evidence="1">
    <location>
        <begin position="84"/>
        <end position="106"/>
    </location>
</feature>
<evidence type="ECO:0000256" key="1">
    <source>
        <dbReference type="SAM" id="Phobius"/>
    </source>
</evidence>
<sequence length="125" mass="13649">MSLFGIVPPMLLRSSMVTISSLVSLLGFWLAYQSSDRAALGTSKNQLESWARSYRQQMKVVSICVLFSGLLSYVYALGVGAGSMAFVMTISVLGSLVVLISPLRLVSRRMVLVLYVVSFCLEMAL</sequence>
<dbReference type="AlphaFoldDB" id="A0A3D9L5B4"/>
<organism evidence="2 3">
    <name type="scientific">Marinoscillum furvescens DSM 4134</name>
    <dbReference type="NCBI Taxonomy" id="1122208"/>
    <lineage>
        <taxon>Bacteria</taxon>
        <taxon>Pseudomonadati</taxon>
        <taxon>Bacteroidota</taxon>
        <taxon>Cytophagia</taxon>
        <taxon>Cytophagales</taxon>
        <taxon>Reichenbachiellaceae</taxon>
        <taxon>Marinoscillum</taxon>
    </lineage>
</organism>
<comment type="caution">
    <text evidence="2">The sequence shown here is derived from an EMBL/GenBank/DDBJ whole genome shotgun (WGS) entry which is preliminary data.</text>
</comment>
<protein>
    <submittedName>
        <fullName evidence="2">Uncharacterized protein</fullName>
    </submittedName>
</protein>